<sequence>MKILLFLIILSFLNYINCLPDDHEELLPGIGTLKILPLKKNKTLMIKKIQRIGPKFVIKIPENMYYRPKSLRITSQTIYSSKLTTFKPEIITTNNNEIPPSAKISNIKNEKSLTLKEIAIVTCKKIDTYRNIYNVNDIQIFARDNCFLIQIYYPDVSCHDIKEIVDYCVEKNFFKEK</sequence>
<keyword evidence="1" id="KW-0732">Signal</keyword>
<evidence type="ECO:0000256" key="1">
    <source>
        <dbReference type="SAM" id="SignalP"/>
    </source>
</evidence>
<dbReference type="CTD" id="36373422"/>
<reference evidence="3" key="1">
    <citation type="submission" date="2014-09" db="EMBL/GenBank/DDBJ databases">
        <authorList>
            <person name="Aslett A.Martin."/>
        </authorList>
    </citation>
    <scope>NUCLEOTIDE SEQUENCE</scope>
    <source>
        <strain evidence="3">ED321 Heterogonic</strain>
    </source>
</reference>
<evidence type="ECO:0000313" key="4">
    <source>
        <dbReference type="Proteomes" id="UP000035682"/>
    </source>
</evidence>
<dbReference type="WBParaSite" id="SRAE_0000018500.1">
    <property type="protein sequence ID" value="SRAE_0000018500.1"/>
    <property type="gene ID" value="WBGene00255924"/>
</dbReference>
<feature type="domain" description="aECM cysteine-cradle" evidence="2">
    <location>
        <begin position="122"/>
        <end position="171"/>
    </location>
</feature>
<dbReference type="WormBase" id="SRAE_0000018500">
    <property type="protein sequence ID" value="SRP10036"/>
    <property type="gene ID" value="WBGene00255924"/>
</dbReference>
<dbReference type="Pfam" id="PF23626">
    <property type="entry name" value="CCD_aECM"/>
    <property type="match status" value="1"/>
</dbReference>
<evidence type="ECO:0000259" key="2">
    <source>
        <dbReference type="Pfam" id="PF23626"/>
    </source>
</evidence>
<dbReference type="AlphaFoldDB" id="A0A090KU67"/>
<dbReference type="Proteomes" id="UP000035682">
    <property type="component" value="Unplaced"/>
</dbReference>
<dbReference type="PANTHER" id="PTHR37435:SF4">
    <property type="entry name" value="GROUND-LIKE DOMAIN-CONTAINING PROTEIN"/>
    <property type="match status" value="1"/>
</dbReference>
<feature type="chain" id="PRO_5015030142" description="aECM cysteine-cradle domain-containing protein" evidence="1">
    <location>
        <begin position="19"/>
        <end position="177"/>
    </location>
</feature>
<feature type="signal peptide" evidence="1">
    <location>
        <begin position="1"/>
        <end position="18"/>
    </location>
</feature>
<gene>
    <name evidence="3 5 6" type="ORF">SRAE_0000018500</name>
</gene>
<dbReference type="OrthoDB" id="5861617at2759"/>
<organism evidence="3">
    <name type="scientific">Strongyloides ratti</name>
    <name type="common">Parasitic roundworm</name>
    <dbReference type="NCBI Taxonomy" id="34506"/>
    <lineage>
        <taxon>Eukaryota</taxon>
        <taxon>Metazoa</taxon>
        <taxon>Ecdysozoa</taxon>
        <taxon>Nematoda</taxon>
        <taxon>Chromadorea</taxon>
        <taxon>Rhabditida</taxon>
        <taxon>Tylenchina</taxon>
        <taxon>Panagrolaimomorpha</taxon>
        <taxon>Strongyloidoidea</taxon>
        <taxon>Strongyloididae</taxon>
        <taxon>Strongyloides</taxon>
    </lineage>
</organism>
<name>A0A090KU67_STRRB</name>
<proteinExistence type="predicted"/>
<dbReference type="PANTHER" id="PTHR37435">
    <property type="entry name" value="PROTEIN CBG14344"/>
    <property type="match status" value="1"/>
</dbReference>
<dbReference type="RefSeq" id="XP_024500264.1">
    <property type="nucleotide sequence ID" value="XM_024646042.1"/>
</dbReference>
<accession>A0A090KU67</accession>
<protein>
    <recommendedName>
        <fullName evidence="2">aECM cysteine-cradle domain-containing protein</fullName>
    </recommendedName>
</protein>
<reference evidence="4" key="2">
    <citation type="submission" date="2014-09" db="EMBL/GenBank/DDBJ databases">
        <authorList>
            <person name="Martin A.A."/>
        </authorList>
    </citation>
    <scope>NUCLEOTIDE SEQUENCE</scope>
    <source>
        <strain evidence="4">ED321</strain>
    </source>
</reference>
<dbReference type="EMBL" id="LN609405">
    <property type="protein sequence ID" value="CEF61055.1"/>
    <property type="molecule type" value="Genomic_DNA"/>
</dbReference>
<evidence type="ECO:0000313" key="6">
    <source>
        <dbReference type="WormBase" id="SRAE_0000018500"/>
    </source>
</evidence>
<reference evidence="5" key="3">
    <citation type="submission" date="2020-12" db="UniProtKB">
        <authorList>
            <consortium name="WormBaseParasite"/>
        </authorList>
    </citation>
    <scope>IDENTIFICATION</scope>
</reference>
<dbReference type="GeneID" id="36373422"/>
<keyword evidence="4" id="KW-1185">Reference proteome</keyword>
<dbReference type="InterPro" id="IPR055352">
    <property type="entry name" value="CCD_aECM"/>
</dbReference>
<evidence type="ECO:0000313" key="5">
    <source>
        <dbReference type="WBParaSite" id="SRAE_0000018500.1"/>
    </source>
</evidence>
<evidence type="ECO:0000313" key="3">
    <source>
        <dbReference type="EMBL" id="CEF61055.1"/>
    </source>
</evidence>